<dbReference type="Pfam" id="PF12047">
    <property type="entry name" value="DNMT1-RFD"/>
    <property type="match status" value="1"/>
</dbReference>
<evidence type="ECO:0000313" key="5">
    <source>
        <dbReference type="Proteomes" id="UP001408789"/>
    </source>
</evidence>
<evidence type="ECO:0000256" key="2">
    <source>
        <dbReference type="ARBA" id="ARBA00023242"/>
    </source>
</evidence>
<evidence type="ECO:0000313" key="4">
    <source>
        <dbReference type="EMBL" id="KAK9074083.1"/>
    </source>
</evidence>
<comment type="caution">
    <text evidence="4">The sequence shown here is derived from an EMBL/GenBank/DDBJ whole genome shotgun (WGS) entry which is preliminary data.</text>
</comment>
<sequence>MASSDDDEGEIAIDSVTNYQFRNSQNAPISFSILPLHWNNNDHEQAIENGESSVALLGMADGGLQSVYTEVIGWKVELSYAVPEVYMLSKGKKWIKLQKPRKCYGDVIRSVLIVIRCLHFAKRNVHATRNDIWSHLQKTLSSCDLVESLENCLSAHLPLIRSAVAKDKDLAKSKV</sequence>
<evidence type="ECO:0000256" key="1">
    <source>
        <dbReference type="ARBA" id="ARBA00004123"/>
    </source>
</evidence>
<comment type="subcellular location">
    <subcellularLocation>
        <location evidence="1">Nucleus</location>
    </subcellularLocation>
</comment>
<dbReference type="InterPro" id="IPR022702">
    <property type="entry name" value="Cytosine_MeTrfase1_RFD"/>
</dbReference>
<reference evidence="4 5" key="1">
    <citation type="submission" date="2024-04" db="EMBL/GenBank/DDBJ databases">
        <title>The reference genome of an endangered Asteraceae, Deinandra increscens subsp. villosa, native to the Central Coast of California.</title>
        <authorList>
            <person name="Guilliams M."/>
            <person name="Hasenstab-Lehman K."/>
            <person name="Meyer R."/>
            <person name="Mcevoy S."/>
        </authorList>
    </citation>
    <scope>NUCLEOTIDE SEQUENCE [LARGE SCALE GENOMIC DNA]</scope>
    <source>
        <tissue evidence="4">Leaf</tissue>
    </source>
</reference>
<name>A0AAP0H403_9ASTR</name>
<organism evidence="4 5">
    <name type="scientific">Deinandra increscens subsp. villosa</name>
    <dbReference type="NCBI Taxonomy" id="3103831"/>
    <lineage>
        <taxon>Eukaryota</taxon>
        <taxon>Viridiplantae</taxon>
        <taxon>Streptophyta</taxon>
        <taxon>Embryophyta</taxon>
        <taxon>Tracheophyta</taxon>
        <taxon>Spermatophyta</taxon>
        <taxon>Magnoliopsida</taxon>
        <taxon>eudicotyledons</taxon>
        <taxon>Gunneridae</taxon>
        <taxon>Pentapetalae</taxon>
        <taxon>asterids</taxon>
        <taxon>campanulids</taxon>
        <taxon>Asterales</taxon>
        <taxon>Asteraceae</taxon>
        <taxon>Asteroideae</taxon>
        <taxon>Heliantheae alliance</taxon>
        <taxon>Madieae</taxon>
        <taxon>Madiinae</taxon>
        <taxon>Deinandra</taxon>
    </lineage>
</organism>
<keyword evidence="2" id="KW-0539">Nucleus</keyword>
<accession>A0AAP0H403</accession>
<dbReference type="Proteomes" id="UP001408789">
    <property type="component" value="Unassembled WGS sequence"/>
</dbReference>
<dbReference type="EMBL" id="JBCNJP010000008">
    <property type="protein sequence ID" value="KAK9074083.1"/>
    <property type="molecule type" value="Genomic_DNA"/>
</dbReference>
<gene>
    <name evidence="4" type="ORF">SSX86_006680</name>
</gene>
<dbReference type="GO" id="GO:0005634">
    <property type="term" value="C:nucleus"/>
    <property type="evidence" value="ECO:0007669"/>
    <property type="project" value="UniProtKB-SubCell"/>
</dbReference>
<feature type="domain" description="RFTS" evidence="3">
    <location>
        <begin position="13"/>
        <end position="138"/>
    </location>
</feature>
<proteinExistence type="predicted"/>
<dbReference type="PANTHER" id="PTHR46235">
    <property type="entry name" value="PHD FINGER-CONTAINING PROTEIN DDB_G0268158"/>
    <property type="match status" value="1"/>
</dbReference>
<evidence type="ECO:0000259" key="3">
    <source>
        <dbReference type="Pfam" id="PF12047"/>
    </source>
</evidence>
<dbReference type="PANTHER" id="PTHR46235:SF19">
    <property type="entry name" value="HISTONE-LYSINE N-METHYLTRANSFERASE CHROMATIN REGULATOR PHD FAMILY"/>
    <property type="match status" value="1"/>
</dbReference>
<dbReference type="AlphaFoldDB" id="A0AAP0H403"/>
<keyword evidence="5" id="KW-1185">Reference proteome</keyword>
<protein>
    <recommendedName>
        <fullName evidence="3">RFTS domain-containing protein</fullName>
    </recommendedName>
</protein>